<reference evidence="1 2" key="1">
    <citation type="journal article" date="2016" name="Nat. Commun.">
        <title>Thousands of microbial genomes shed light on interconnected biogeochemical processes in an aquifer system.</title>
        <authorList>
            <person name="Anantharaman K."/>
            <person name="Brown C.T."/>
            <person name="Hug L.A."/>
            <person name="Sharon I."/>
            <person name="Castelle C.J."/>
            <person name="Probst A.J."/>
            <person name="Thomas B.C."/>
            <person name="Singh A."/>
            <person name="Wilkins M.J."/>
            <person name="Karaoz U."/>
            <person name="Brodie E.L."/>
            <person name="Williams K.H."/>
            <person name="Hubbard S.S."/>
            <person name="Banfield J.F."/>
        </authorList>
    </citation>
    <scope>NUCLEOTIDE SEQUENCE [LARGE SCALE GENOMIC DNA]</scope>
</reference>
<dbReference type="InterPro" id="IPR019734">
    <property type="entry name" value="TPR_rpt"/>
</dbReference>
<comment type="caution">
    <text evidence="1">The sequence shown here is derived from an EMBL/GenBank/DDBJ whole genome shotgun (WGS) entry which is preliminary data.</text>
</comment>
<evidence type="ECO:0000313" key="1">
    <source>
        <dbReference type="EMBL" id="OHA34605.1"/>
    </source>
</evidence>
<dbReference type="AlphaFoldDB" id="A0A1G2NEU6"/>
<dbReference type="SMART" id="SM00028">
    <property type="entry name" value="TPR"/>
    <property type="match status" value="3"/>
</dbReference>
<evidence type="ECO:0000313" key="2">
    <source>
        <dbReference type="Proteomes" id="UP000177797"/>
    </source>
</evidence>
<dbReference type="SUPFAM" id="SSF48452">
    <property type="entry name" value="TPR-like"/>
    <property type="match status" value="1"/>
</dbReference>
<accession>A0A1G2NEU6</accession>
<dbReference type="InterPro" id="IPR011990">
    <property type="entry name" value="TPR-like_helical_dom_sf"/>
</dbReference>
<dbReference type="EMBL" id="MHSA01000011">
    <property type="protein sequence ID" value="OHA34605.1"/>
    <property type="molecule type" value="Genomic_DNA"/>
</dbReference>
<sequence length="270" mass="29838">MYWKIMSIVAILGISALVQYVLLQKETDEPAGTSSTTPFASSTIPDVHITDSSGGGYIVTPEPLPNDSARPKAPDVNALIADIVPKNDYEKLVFSNLTKARDALRDDPKSYNDWLTVGTSLKQLEEYKGASDAWFYVAALWPDQPVPHGNLGSLYHLYLKDFPKSEAEYNKAIALDPTQSAWHRGLYELYVYSYKTKTNLWEEALKAGISQSGSIDLRVVLAERYEKAGRFTDAVALYDDALAVAEAYPNTEAIINQIIGLRAAARANIK</sequence>
<dbReference type="Proteomes" id="UP000177797">
    <property type="component" value="Unassembled WGS sequence"/>
</dbReference>
<proteinExistence type="predicted"/>
<evidence type="ECO:0008006" key="3">
    <source>
        <dbReference type="Google" id="ProtNLM"/>
    </source>
</evidence>
<dbReference type="Gene3D" id="1.25.40.10">
    <property type="entry name" value="Tetratricopeptide repeat domain"/>
    <property type="match status" value="1"/>
</dbReference>
<gene>
    <name evidence="1" type="ORF">A2938_03595</name>
</gene>
<protein>
    <recommendedName>
        <fullName evidence="3">Tetratricopeptide repeat protein</fullName>
    </recommendedName>
</protein>
<organism evidence="1 2">
    <name type="scientific">Candidatus Taylorbacteria bacterium RIFCSPLOWO2_01_FULL_48_100</name>
    <dbReference type="NCBI Taxonomy" id="1802322"/>
    <lineage>
        <taxon>Bacteria</taxon>
        <taxon>Candidatus Tayloriibacteriota</taxon>
    </lineage>
</organism>
<name>A0A1G2NEU6_9BACT</name>